<dbReference type="SUPFAM" id="SSF53335">
    <property type="entry name" value="S-adenosyl-L-methionine-dependent methyltransferases"/>
    <property type="match status" value="1"/>
</dbReference>
<dbReference type="Pfam" id="PF00891">
    <property type="entry name" value="Methyltransf_2"/>
    <property type="match status" value="1"/>
</dbReference>
<dbReference type="OrthoDB" id="582216at2"/>
<evidence type="ECO:0000256" key="2">
    <source>
        <dbReference type="ARBA" id="ARBA00022679"/>
    </source>
</evidence>
<dbReference type="Gene3D" id="1.10.10.10">
    <property type="entry name" value="Winged helix-like DNA-binding domain superfamily/Winged helix DNA-binding domain"/>
    <property type="match status" value="1"/>
</dbReference>
<dbReference type="InterPro" id="IPR012967">
    <property type="entry name" value="COMT_dimerisation"/>
</dbReference>
<feature type="domain" description="O-methyltransferase C-terminal" evidence="5">
    <location>
        <begin position="121"/>
        <end position="332"/>
    </location>
</feature>
<dbReference type="PIRSF" id="PIRSF005739">
    <property type="entry name" value="O-mtase"/>
    <property type="match status" value="1"/>
</dbReference>
<feature type="domain" description="O-methyltransferase dimerisation" evidence="6">
    <location>
        <begin position="20"/>
        <end position="100"/>
    </location>
</feature>
<dbReference type="CDD" id="cd02440">
    <property type="entry name" value="AdoMet_MTases"/>
    <property type="match status" value="1"/>
</dbReference>
<protein>
    <recommendedName>
        <fullName evidence="9">Methyltransferase</fullName>
    </recommendedName>
</protein>
<feature type="active site" description="Proton acceptor" evidence="4">
    <location>
        <position position="259"/>
    </location>
</feature>
<sequence length="362" mass="39432">MRQTGNPQTDSSGNTPAALLDLLDGFRRTKVLATAVRLRLFDLLADRGALSAAEATTALGLAERPTHMLLTACCSLGLLDRDPGTERYRNSAQAQRFLVSTGRHYLGGFIQLVEEQQYPGWEDLLTAIRENRPTVWDPASRPTKFAVDDATGEVRLFWNAMASVSSSVAEVVAHAYDFSPFRRLLDVGGGPGELGIRLCQLNPRMRATIYDLPAVCELTAFRLKERGLDDRLRTFGGDLLTDDELPRGHDLVTLTNVLHMWDERTNDTILRKCHAALDDEGVLVIAEAFVDDDGTGPQPAALMSLNMLVDTVGGANHSRAAYESMLARAGFSTVRRVPVPADAPAGVNGLLVARKSERPGHA</sequence>
<evidence type="ECO:0000256" key="3">
    <source>
        <dbReference type="ARBA" id="ARBA00022691"/>
    </source>
</evidence>
<name>A0A124HB48_9ACTN</name>
<dbReference type="InterPro" id="IPR036390">
    <property type="entry name" value="WH_DNA-bd_sf"/>
</dbReference>
<keyword evidence="2" id="KW-0808">Transferase</keyword>
<dbReference type="Pfam" id="PF08100">
    <property type="entry name" value="Dimerisation"/>
    <property type="match status" value="1"/>
</dbReference>
<keyword evidence="1" id="KW-0489">Methyltransferase</keyword>
<dbReference type="Proteomes" id="UP000054241">
    <property type="component" value="Unassembled WGS sequence"/>
</dbReference>
<dbReference type="GO" id="GO:0046983">
    <property type="term" value="F:protein dimerization activity"/>
    <property type="evidence" value="ECO:0007669"/>
    <property type="project" value="InterPro"/>
</dbReference>
<dbReference type="PANTHER" id="PTHR43712">
    <property type="entry name" value="PUTATIVE (AFU_ORTHOLOGUE AFUA_4G14580)-RELATED"/>
    <property type="match status" value="1"/>
</dbReference>
<dbReference type="EMBL" id="LMWL01000088">
    <property type="protein sequence ID" value="KUM90157.1"/>
    <property type="molecule type" value="Genomic_DNA"/>
</dbReference>
<dbReference type="InterPro" id="IPR016461">
    <property type="entry name" value="COMT-like"/>
</dbReference>
<dbReference type="Gene3D" id="3.40.50.150">
    <property type="entry name" value="Vaccinia Virus protein VP39"/>
    <property type="match status" value="1"/>
</dbReference>
<dbReference type="PANTHER" id="PTHR43712:SF2">
    <property type="entry name" value="O-METHYLTRANSFERASE CICE"/>
    <property type="match status" value="1"/>
</dbReference>
<dbReference type="RefSeq" id="WP_079058104.1">
    <property type="nucleotide sequence ID" value="NZ_BNDU01000008.1"/>
</dbReference>
<proteinExistence type="predicted"/>
<dbReference type="InterPro" id="IPR036388">
    <property type="entry name" value="WH-like_DNA-bd_sf"/>
</dbReference>
<dbReference type="GO" id="GO:0032259">
    <property type="term" value="P:methylation"/>
    <property type="evidence" value="ECO:0007669"/>
    <property type="project" value="UniProtKB-KW"/>
</dbReference>
<comment type="caution">
    <text evidence="7">The sequence shown here is derived from an EMBL/GenBank/DDBJ whole genome shotgun (WGS) entry which is preliminary data.</text>
</comment>
<dbReference type="SUPFAM" id="SSF46785">
    <property type="entry name" value="Winged helix' DNA-binding domain"/>
    <property type="match status" value="1"/>
</dbReference>
<dbReference type="GO" id="GO:0008171">
    <property type="term" value="F:O-methyltransferase activity"/>
    <property type="evidence" value="ECO:0007669"/>
    <property type="project" value="InterPro"/>
</dbReference>
<evidence type="ECO:0000256" key="4">
    <source>
        <dbReference type="PIRSR" id="PIRSR005739-1"/>
    </source>
</evidence>
<accession>A0A124HB48</accession>
<evidence type="ECO:0000259" key="6">
    <source>
        <dbReference type="Pfam" id="PF08100"/>
    </source>
</evidence>
<evidence type="ECO:0000256" key="1">
    <source>
        <dbReference type="ARBA" id="ARBA00022603"/>
    </source>
</evidence>
<reference evidence="7 8" key="1">
    <citation type="submission" date="2015-10" db="EMBL/GenBank/DDBJ databases">
        <title>Draft genome sequence of Streptomyces cellostaticus DSM 40189, type strain for the species Streptomyces cellostaticus.</title>
        <authorList>
            <person name="Ruckert C."/>
            <person name="Winkler A."/>
            <person name="Kalinowski J."/>
            <person name="Kampfer P."/>
            <person name="Glaeser S."/>
        </authorList>
    </citation>
    <scope>NUCLEOTIDE SEQUENCE [LARGE SCALE GENOMIC DNA]</scope>
    <source>
        <strain evidence="7 8">DSM 40189</strain>
    </source>
</reference>
<keyword evidence="3" id="KW-0949">S-adenosyl-L-methionine</keyword>
<evidence type="ECO:0000313" key="7">
    <source>
        <dbReference type="EMBL" id="KUM90157.1"/>
    </source>
</evidence>
<keyword evidence="8" id="KW-1185">Reference proteome</keyword>
<gene>
    <name evidence="7" type="ORF">AQI88_39085</name>
</gene>
<dbReference type="FunFam" id="1.10.10.10:FF:000358">
    <property type="entry name" value="Acetylserotonin O-methyltransferase"/>
    <property type="match status" value="1"/>
</dbReference>
<evidence type="ECO:0000313" key="8">
    <source>
        <dbReference type="Proteomes" id="UP000054241"/>
    </source>
</evidence>
<evidence type="ECO:0008006" key="9">
    <source>
        <dbReference type="Google" id="ProtNLM"/>
    </source>
</evidence>
<dbReference type="InterPro" id="IPR001077">
    <property type="entry name" value="COMT_C"/>
</dbReference>
<dbReference type="STRING" id="67285.AQI88_39085"/>
<dbReference type="AlphaFoldDB" id="A0A124HB48"/>
<organism evidence="7 8">
    <name type="scientific">Streptomyces cellostaticus</name>
    <dbReference type="NCBI Taxonomy" id="67285"/>
    <lineage>
        <taxon>Bacteria</taxon>
        <taxon>Bacillati</taxon>
        <taxon>Actinomycetota</taxon>
        <taxon>Actinomycetes</taxon>
        <taxon>Kitasatosporales</taxon>
        <taxon>Streptomycetaceae</taxon>
        <taxon>Streptomyces</taxon>
    </lineage>
</organism>
<evidence type="ECO:0000259" key="5">
    <source>
        <dbReference type="Pfam" id="PF00891"/>
    </source>
</evidence>
<dbReference type="PROSITE" id="PS51683">
    <property type="entry name" value="SAM_OMT_II"/>
    <property type="match status" value="1"/>
</dbReference>
<dbReference type="InterPro" id="IPR029063">
    <property type="entry name" value="SAM-dependent_MTases_sf"/>
</dbReference>